<evidence type="ECO:0000256" key="13">
    <source>
        <dbReference type="PROSITE-ProRule" id="PRU01023"/>
    </source>
</evidence>
<evidence type="ECO:0000256" key="2">
    <source>
        <dbReference type="ARBA" id="ARBA00004496"/>
    </source>
</evidence>
<comment type="similarity">
    <text evidence="13">Belongs to the class I-like SAM-binding methyltransferase superfamily. RsmB/NOP family.</text>
</comment>
<dbReference type="GO" id="GO:0008168">
    <property type="term" value="F:methyltransferase activity"/>
    <property type="evidence" value="ECO:0007669"/>
    <property type="project" value="UniProtKB-KW"/>
</dbReference>
<proteinExistence type="inferred from homology"/>
<feature type="binding site" evidence="13">
    <location>
        <position position="283"/>
    </location>
    <ligand>
        <name>S-adenosyl-L-methionine</name>
        <dbReference type="ChEBI" id="CHEBI:59789"/>
    </ligand>
</feature>
<dbReference type="InterPro" id="IPR004573">
    <property type="entry name" value="rRNA_ssu_MeTfrase_B"/>
</dbReference>
<dbReference type="NCBIfam" id="NF011494">
    <property type="entry name" value="PRK14902.1"/>
    <property type="match status" value="1"/>
</dbReference>
<dbReference type="InterPro" id="IPR035926">
    <property type="entry name" value="NusB-like_sf"/>
</dbReference>
<keyword evidence="5" id="KW-0698">rRNA processing</keyword>
<evidence type="ECO:0000256" key="8">
    <source>
        <dbReference type="ARBA" id="ARBA00022691"/>
    </source>
</evidence>
<dbReference type="EMBL" id="JAFBEE010000018">
    <property type="protein sequence ID" value="MBM7615848.1"/>
    <property type="molecule type" value="Genomic_DNA"/>
</dbReference>
<feature type="binding site" evidence="13">
    <location>
        <position position="328"/>
    </location>
    <ligand>
        <name>S-adenosyl-L-methionine</name>
        <dbReference type="ChEBI" id="CHEBI:59789"/>
    </ligand>
</feature>
<evidence type="ECO:0000256" key="3">
    <source>
        <dbReference type="ARBA" id="ARBA00012140"/>
    </source>
</evidence>
<dbReference type="RefSeq" id="WP_204403500.1">
    <property type="nucleotide sequence ID" value="NZ_JAFBEE010000018.1"/>
</dbReference>
<dbReference type="Pfam" id="PF01189">
    <property type="entry name" value="Methyltr_RsmB-F"/>
    <property type="match status" value="1"/>
</dbReference>
<keyword evidence="8 13" id="KW-0949">S-adenosyl-L-methionine</keyword>
<evidence type="ECO:0000313" key="15">
    <source>
        <dbReference type="EMBL" id="MBM7615848.1"/>
    </source>
</evidence>
<evidence type="ECO:0000256" key="5">
    <source>
        <dbReference type="ARBA" id="ARBA00022552"/>
    </source>
</evidence>
<keyword evidence="7 13" id="KW-0808">Transferase</keyword>
<protein>
    <recommendedName>
        <fullName evidence="3">16S rRNA (cytosine(967)-C(5))-methyltransferase</fullName>
        <ecNumber evidence="3">2.1.1.176</ecNumber>
    </recommendedName>
    <alternativeName>
        <fullName evidence="10">16S rRNA m5C967 methyltransferase</fullName>
    </alternativeName>
    <alternativeName>
        <fullName evidence="11">rRNA (cytosine-C(5)-)-methyltransferase RsmB</fullName>
    </alternativeName>
</protein>
<dbReference type="GO" id="GO:0032259">
    <property type="term" value="P:methylation"/>
    <property type="evidence" value="ECO:0007669"/>
    <property type="project" value="UniProtKB-KW"/>
</dbReference>
<dbReference type="InterPro" id="IPR029063">
    <property type="entry name" value="SAM-dependent_MTases_sf"/>
</dbReference>
<evidence type="ECO:0000256" key="4">
    <source>
        <dbReference type="ARBA" id="ARBA00022490"/>
    </source>
</evidence>
<dbReference type="Proteomes" id="UP001314796">
    <property type="component" value="Unassembled WGS sequence"/>
</dbReference>
<dbReference type="InterPro" id="IPR023267">
    <property type="entry name" value="RCMT"/>
</dbReference>
<feature type="domain" description="SAM-dependent MTase RsmB/NOP-type" evidence="14">
    <location>
        <begin position="169"/>
        <end position="444"/>
    </location>
</feature>
<dbReference type="Pfam" id="PF01029">
    <property type="entry name" value="NusB"/>
    <property type="match status" value="1"/>
</dbReference>
<dbReference type="PRINTS" id="PR02008">
    <property type="entry name" value="RCMTFAMILY"/>
</dbReference>
<gene>
    <name evidence="15" type="ORF">JOC73_002422</name>
</gene>
<accession>A0ABS2NSB3</accession>
<dbReference type="PANTHER" id="PTHR22807">
    <property type="entry name" value="NOP2 YEAST -RELATED NOL1/NOP2/FMU SUN DOMAIN-CONTAINING"/>
    <property type="match status" value="1"/>
</dbReference>
<dbReference type="PANTHER" id="PTHR22807:SF53">
    <property type="entry name" value="RIBOSOMAL RNA SMALL SUBUNIT METHYLTRANSFERASE B-RELATED"/>
    <property type="match status" value="1"/>
</dbReference>
<comment type="caution">
    <text evidence="15">The sequence shown here is derived from an EMBL/GenBank/DDBJ whole genome shotgun (WGS) entry which is preliminary data.</text>
</comment>
<evidence type="ECO:0000256" key="1">
    <source>
        <dbReference type="ARBA" id="ARBA00002724"/>
    </source>
</evidence>
<evidence type="ECO:0000256" key="6">
    <source>
        <dbReference type="ARBA" id="ARBA00022603"/>
    </source>
</evidence>
<evidence type="ECO:0000259" key="14">
    <source>
        <dbReference type="PROSITE" id="PS51686"/>
    </source>
</evidence>
<dbReference type="Pfam" id="PF22458">
    <property type="entry name" value="RsmF-B_ferredox"/>
    <property type="match status" value="1"/>
</dbReference>
<dbReference type="Gene3D" id="3.40.50.150">
    <property type="entry name" value="Vaccinia Virus protein VP39"/>
    <property type="match status" value="1"/>
</dbReference>
<organism evidence="15 16">
    <name type="scientific">Alkaliphilus hydrothermalis</name>
    <dbReference type="NCBI Taxonomy" id="1482730"/>
    <lineage>
        <taxon>Bacteria</taxon>
        <taxon>Bacillati</taxon>
        <taxon>Bacillota</taxon>
        <taxon>Clostridia</taxon>
        <taxon>Peptostreptococcales</taxon>
        <taxon>Natronincolaceae</taxon>
        <taxon>Alkaliphilus</taxon>
    </lineage>
</organism>
<comment type="caution">
    <text evidence="13">Lacks conserved residue(s) required for the propagation of feature annotation.</text>
</comment>
<comment type="catalytic activity">
    <reaction evidence="12">
        <text>cytidine(967) in 16S rRNA + S-adenosyl-L-methionine = 5-methylcytidine(967) in 16S rRNA + S-adenosyl-L-homocysteine + H(+)</text>
        <dbReference type="Rhea" id="RHEA:42748"/>
        <dbReference type="Rhea" id="RHEA-COMP:10219"/>
        <dbReference type="Rhea" id="RHEA-COMP:10220"/>
        <dbReference type="ChEBI" id="CHEBI:15378"/>
        <dbReference type="ChEBI" id="CHEBI:57856"/>
        <dbReference type="ChEBI" id="CHEBI:59789"/>
        <dbReference type="ChEBI" id="CHEBI:74483"/>
        <dbReference type="ChEBI" id="CHEBI:82748"/>
        <dbReference type="EC" id="2.1.1.176"/>
    </reaction>
</comment>
<dbReference type="InterPro" id="IPR049560">
    <property type="entry name" value="MeTrfase_RsmB-F_NOP2_cat"/>
</dbReference>
<dbReference type="Gene3D" id="3.30.70.1170">
    <property type="entry name" value="Sun protein, domain 3"/>
    <property type="match status" value="1"/>
</dbReference>
<dbReference type="InterPro" id="IPR006027">
    <property type="entry name" value="NusB_RsmB_TIM44"/>
</dbReference>
<feature type="binding site" evidence="13">
    <location>
        <begin position="259"/>
        <end position="265"/>
    </location>
    <ligand>
        <name>S-adenosyl-L-methionine</name>
        <dbReference type="ChEBI" id="CHEBI:59789"/>
    </ligand>
</feature>
<evidence type="ECO:0000256" key="9">
    <source>
        <dbReference type="ARBA" id="ARBA00022884"/>
    </source>
</evidence>
<evidence type="ECO:0000256" key="11">
    <source>
        <dbReference type="ARBA" id="ARBA00031088"/>
    </source>
</evidence>
<comment type="subcellular location">
    <subcellularLocation>
        <location evidence="2">Cytoplasm</location>
    </subcellularLocation>
</comment>
<name>A0ABS2NSB3_9FIRM</name>
<keyword evidence="16" id="KW-1185">Reference proteome</keyword>
<sequence>MNAREGALRVLYDVEVNKAYSNLALNKELDGKEYSQLDKGFMTELVYGVLENAIYIDHVIQQFSSIKLKKINANTLNLLRLGIYQIQFLDKIPPSAAVNESVNLAKIYSKKSSGFVNAILRNVIRNKDNIKMPDVKKEPVKYLSITYSHPEWMVQQFLKHFSMEFTEELLKANNTTPELNVRVNTLKISIEDCIKALEKEGLKVTQNPHIAEALTIKGVHNLVEMELLRKGYIYIQDFGSMLIARIVEPKEGDFVIDVCSAPGGKATHMAQLMKNEGKVLARDIHPHKLKLIKRNAKRLETSIVETQNFNGKDIDGNLLGMADKVLVDAPCSGLGIIRRKPEIKYNKTPDDINEITEIQLEILRNASKYVKPKGFIVYSTCTIEPSENQGVVEKFLKDNTNFQLVNIGEEYKDIIPGETQGEMIQLYPNVHGTDGFFIAKLQRKK</sequence>
<dbReference type="PROSITE" id="PS51686">
    <property type="entry name" value="SAM_MT_RSMB_NOP"/>
    <property type="match status" value="1"/>
</dbReference>
<dbReference type="Gene3D" id="1.10.940.10">
    <property type="entry name" value="NusB-like"/>
    <property type="match status" value="1"/>
</dbReference>
<dbReference type="NCBIfam" id="TIGR00563">
    <property type="entry name" value="rsmB"/>
    <property type="match status" value="1"/>
</dbReference>
<reference evidence="15 16" key="1">
    <citation type="submission" date="2021-01" db="EMBL/GenBank/DDBJ databases">
        <title>Genomic Encyclopedia of Type Strains, Phase IV (KMG-IV): sequencing the most valuable type-strain genomes for metagenomic binning, comparative biology and taxonomic classification.</title>
        <authorList>
            <person name="Goeker M."/>
        </authorList>
    </citation>
    <scope>NUCLEOTIDE SEQUENCE [LARGE SCALE GENOMIC DNA]</scope>
    <source>
        <strain evidence="15 16">DSM 25890</strain>
    </source>
</reference>
<evidence type="ECO:0000256" key="7">
    <source>
        <dbReference type="ARBA" id="ARBA00022679"/>
    </source>
</evidence>
<evidence type="ECO:0000256" key="10">
    <source>
        <dbReference type="ARBA" id="ARBA00030399"/>
    </source>
</evidence>
<dbReference type="SUPFAM" id="SSF53335">
    <property type="entry name" value="S-adenosyl-L-methionine-dependent methyltransferases"/>
    <property type="match status" value="1"/>
</dbReference>
<keyword evidence="6 13" id="KW-0489">Methyltransferase</keyword>
<evidence type="ECO:0000256" key="12">
    <source>
        <dbReference type="ARBA" id="ARBA00047283"/>
    </source>
</evidence>
<comment type="function">
    <text evidence="1">Specifically methylates the cytosine at position 967 (m5C967) of 16S rRNA.</text>
</comment>
<keyword evidence="9 13" id="KW-0694">RNA-binding</keyword>
<dbReference type="InterPro" id="IPR001678">
    <property type="entry name" value="MeTrfase_RsmB-F_NOP2_dom"/>
</dbReference>
<keyword evidence="4" id="KW-0963">Cytoplasm</keyword>
<dbReference type="SUPFAM" id="SSF48013">
    <property type="entry name" value="NusB-like"/>
    <property type="match status" value="1"/>
</dbReference>
<dbReference type="EC" id="2.1.1.176" evidence="3"/>
<feature type="active site" description="Nucleophile" evidence="13">
    <location>
        <position position="381"/>
    </location>
</feature>
<dbReference type="InterPro" id="IPR054728">
    <property type="entry name" value="RsmB-like_ferredoxin"/>
</dbReference>
<evidence type="ECO:0000313" key="16">
    <source>
        <dbReference type="Proteomes" id="UP001314796"/>
    </source>
</evidence>